<dbReference type="SUPFAM" id="SSF53271">
    <property type="entry name" value="PRTase-like"/>
    <property type="match status" value="1"/>
</dbReference>
<keyword evidence="4" id="KW-0547">Nucleotide-binding</keyword>
<dbReference type="NCBIfam" id="TIGR01251">
    <property type="entry name" value="ribP_PPkin"/>
    <property type="match status" value="1"/>
</dbReference>
<dbReference type="GO" id="GO:0006015">
    <property type="term" value="P:5-phosphoribose 1-diphosphate biosynthetic process"/>
    <property type="evidence" value="ECO:0007669"/>
    <property type="project" value="TreeGrafter"/>
</dbReference>
<dbReference type="EC" id="2.7.6.1" evidence="1"/>
<protein>
    <recommendedName>
        <fullName evidence="1">ribose-phosphate diphosphokinase</fullName>
        <ecNumber evidence="1">2.7.6.1</ecNumber>
    </recommendedName>
</protein>
<dbReference type="Pfam" id="PF13793">
    <property type="entry name" value="Pribosyltran_N"/>
    <property type="match status" value="1"/>
</dbReference>
<keyword evidence="6" id="KW-0067">ATP-binding</keyword>
<dbReference type="InterPro" id="IPR029099">
    <property type="entry name" value="Pribosyltran_N"/>
</dbReference>
<evidence type="ECO:0000256" key="1">
    <source>
        <dbReference type="ARBA" id="ARBA00013247"/>
    </source>
</evidence>
<dbReference type="GO" id="GO:0005524">
    <property type="term" value="F:ATP binding"/>
    <property type="evidence" value="ECO:0007669"/>
    <property type="project" value="UniProtKB-KW"/>
</dbReference>
<evidence type="ECO:0000256" key="5">
    <source>
        <dbReference type="ARBA" id="ARBA00022777"/>
    </source>
</evidence>
<dbReference type="STRING" id="415747.SAMN03097708_00040"/>
<dbReference type="Gene3D" id="3.40.50.2020">
    <property type="match status" value="2"/>
</dbReference>
<keyword evidence="2" id="KW-0808">Transferase</keyword>
<dbReference type="InterPro" id="IPR029057">
    <property type="entry name" value="PRTase-like"/>
</dbReference>
<dbReference type="EMBL" id="FMWD01000001">
    <property type="protein sequence ID" value="SCZ49092.1"/>
    <property type="molecule type" value="Genomic_DNA"/>
</dbReference>
<dbReference type="PANTHER" id="PTHR10210:SF32">
    <property type="entry name" value="RIBOSE-PHOSPHATE PYROPHOSPHOKINASE 2"/>
    <property type="match status" value="1"/>
</dbReference>
<organism evidence="9 10">
    <name type="scientific">Thiohalomonas denitrificans</name>
    <dbReference type="NCBI Taxonomy" id="415747"/>
    <lineage>
        <taxon>Bacteria</taxon>
        <taxon>Pseudomonadati</taxon>
        <taxon>Pseudomonadota</taxon>
        <taxon>Gammaproteobacteria</taxon>
        <taxon>Thiohalomonadales</taxon>
        <taxon>Thiohalomonadaceae</taxon>
        <taxon>Thiohalomonas</taxon>
    </lineage>
</organism>
<name>A0A1G5PHU6_9GAMM</name>
<sequence>MASIPMLFALEASREFGESVARTLEVPLSEHEEREFEDGEHKARPLVEVRNRHAYVVQSLHGRGGQSVDEKLVRLLFFIGALKESGAARVTAVLPYLCYARKDRRTKPHDPVTTRYVAMLFEAVGTDGVLAVDVHNPSAFENAFRCSTEHLEARHVFVAPVADFIGADDALVLSPDAGGVKRAERFREVLERHLKRPAGNGFMEKKRSGGVVSGEQLVGDVTNKTIIIVDDLIAGGTTLARAAEACKKRGARRMIAVATHGVFAPGADDKLGQSPLEHIFIGDTIPPAALDPAFLQQRVEVIGLGPFIAEAIRRLHGGESLADLSQVYGY</sequence>
<evidence type="ECO:0000313" key="10">
    <source>
        <dbReference type="Proteomes" id="UP000199648"/>
    </source>
</evidence>
<evidence type="ECO:0000256" key="6">
    <source>
        <dbReference type="ARBA" id="ARBA00022840"/>
    </source>
</evidence>
<dbReference type="GO" id="GO:0006164">
    <property type="term" value="P:purine nucleotide biosynthetic process"/>
    <property type="evidence" value="ECO:0007669"/>
    <property type="project" value="TreeGrafter"/>
</dbReference>
<dbReference type="GO" id="GO:0000287">
    <property type="term" value="F:magnesium ion binding"/>
    <property type="evidence" value="ECO:0007669"/>
    <property type="project" value="InterPro"/>
</dbReference>
<evidence type="ECO:0000256" key="2">
    <source>
        <dbReference type="ARBA" id="ARBA00022679"/>
    </source>
</evidence>
<feature type="domain" description="Ribose-phosphate pyrophosphokinase N-terminal" evidence="8">
    <location>
        <begin position="6"/>
        <end position="125"/>
    </location>
</feature>
<evidence type="ECO:0000256" key="7">
    <source>
        <dbReference type="ARBA" id="ARBA00049535"/>
    </source>
</evidence>
<accession>A0A1G5PHU6</accession>
<evidence type="ECO:0000256" key="4">
    <source>
        <dbReference type="ARBA" id="ARBA00022741"/>
    </source>
</evidence>
<comment type="catalytic activity">
    <reaction evidence="7">
        <text>D-ribose 5-phosphate + ATP = 5-phospho-alpha-D-ribose 1-diphosphate + AMP + H(+)</text>
        <dbReference type="Rhea" id="RHEA:15609"/>
        <dbReference type="ChEBI" id="CHEBI:15378"/>
        <dbReference type="ChEBI" id="CHEBI:30616"/>
        <dbReference type="ChEBI" id="CHEBI:58017"/>
        <dbReference type="ChEBI" id="CHEBI:78346"/>
        <dbReference type="ChEBI" id="CHEBI:456215"/>
        <dbReference type="EC" id="2.7.6.1"/>
    </reaction>
</comment>
<dbReference type="Pfam" id="PF14572">
    <property type="entry name" value="Pribosyl_synth"/>
    <property type="match status" value="1"/>
</dbReference>
<dbReference type="InterPro" id="IPR005946">
    <property type="entry name" value="Rib-P_diPkinase"/>
</dbReference>
<dbReference type="RefSeq" id="WP_317623040.1">
    <property type="nucleotide sequence ID" value="NZ_FMWD01000001.1"/>
</dbReference>
<dbReference type="AlphaFoldDB" id="A0A1G5PHU6"/>
<dbReference type="Proteomes" id="UP000199648">
    <property type="component" value="Unassembled WGS sequence"/>
</dbReference>
<dbReference type="GO" id="GO:0005737">
    <property type="term" value="C:cytoplasm"/>
    <property type="evidence" value="ECO:0007669"/>
    <property type="project" value="TreeGrafter"/>
</dbReference>
<keyword evidence="3" id="KW-0545">Nucleotide biosynthesis</keyword>
<dbReference type="InterPro" id="IPR000836">
    <property type="entry name" value="PRTase_dom"/>
</dbReference>
<reference evidence="9 10" key="1">
    <citation type="submission" date="2016-10" db="EMBL/GenBank/DDBJ databases">
        <authorList>
            <person name="de Groot N.N."/>
        </authorList>
    </citation>
    <scope>NUCLEOTIDE SEQUENCE [LARGE SCALE GENOMIC DNA]</scope>
    <source>
        <strain evidence="9 10">HLD2</strain>
    </source>
</reference>
<evidence type="ECO:0000256" key="3">
    <source>
        <dbReference type="ARBA" id="ARBA00022727"/>
    </source>
</evidence>
<dbReference type="SMART" id="SM01400">
    <property type="entry name" value="Pribosyltran_N"/>
    <property type="match status" value="1"/>
</dbReference>
<gene>
    <name evidence="9" type="ORF">SAMN03097708_00040</name>
</gene>
<evidence type="ECO:0000313" key="9">
    <source>
        <dbReference type="EMBL" id="SCZ49092.1"/>
    </source>
</evidence>
<dbReference type="PANTHER" id="PTHR10210">
    <property type="entry name" value="RIBOSE-PHOSPHATE DIPHOSPHOKINASE FAMILY MEMBER"/>
    <property type="match status" value="1"/>
</dbReference>
<dbReference type="CDD" id="cd06223">
    <property type="entry name" value="PRTases_typeI"/>
    <property type="match status" value="1"/>
</dbReference>
<keyword evidence="5 9" id="KW-0418">Kinase</keyword>
<evidence type="ECO:0000259" key="8">
    <source>
        <dbReference type="Pfam" id="PF13793"/>
    </source>
</evidence>
<dbReference type="GO" id="GO:0016301">
    <property type="term" value="F:kinase activity"/>
    <property type="evidence" value="ECO:0007669"/>
    <property type="project" value="UniProtKB-KW"/>
</dbReference>
<proteinExistence type="predicted"/>
<dbReference type="GO" id="GO:0004749">
    <property type="term" value="F:ribose phosphate diphosphokinase activity"/>
    <property type="evidence" value="ECO:0007669"/>
    <property type="project" value="UniProtKB-EC"/>
</dbReference>
<dbReference type="GO" id="GO:0002189">
    <property type="term" value="C:ribose phosphate diphosphokinase complex"/>
    <property type="evidence" value="ECO:0007669"/>
    <property type="project" value="TreeGrafter"/>
</dbReference>
<keyword evidence="10" id="KW-1185">Reference proteome</keyword>